<accession>A0A166ZBW6</accession>
<keyword evidence="1" id="KW-1133">Transmembrane helix</keyword>
<dbReference type="Proteomes" id="UP000076587">
    <property type="component" value="Unassembled WGS sequence"/>
</dbReference>
<organism evidence="2">
    <name type="scientific">Pseudoalteromonas luteoviolacea NCIMB 1942</name>
    <dbReference type="NCBI Taxonomy" id="1365253"/>
    <lineage>
        <taxon>Bacteria</taxon>
        <taxon>Pseudomonadati</taxon>
        <taxon>Pseudomonadota</taxon>
        <taxon>Gammaproteobacteria</taxon>
        <taxon>Alteromonadales</taxon>
        <taxon>Pseudoalteromonadaceae</taxon>
        <taxon>Pseudoalteromonas</taxon>
    </lineage>
</organism>
<feature type="transmembrane region" description="Helical" evidence="1">
    <location>
        <begin position="51"/>
        <end position="73"/>
    </location>
</feature>
<evidence type="ECO:0000313" key="2">
    <source>
        <dbReference type="EMBL" id="KZN44151.1"/>
    </source>
</evidence>
<keyword evidence="1" id="KW-0472">Membrane</keyword>
<gene>
    <name evidence="2" type="ORF">N482_17280</name>
</gene>
<comment type="caution">
    <text evidence="2">The sequence shown here is derived from an EMBL/GenBank/DDBJ whole genome shotgun (WGS) entry which is preliminary data.</text>
</comment>
<feature type="transmembrane region" description="Helical" evidence="1">
    <location>
        <begin position="6"/>
        <end position="25"/>
    </location>
</feature>
<sequence>MPISVFVLICLIGTLHHYIGYKLILTKKALDKVEPKYLFGKYCTKRVLKNLWHFSTACWFGFAALIFMLSIGTTPTKDALIMIVTVIFSVSGWLSSTFRCAKTIYCLTFIFVAGFSAAHI</sequence>
<evidence type="ECO:0000256" key="1">
    <source>
        <dbReference type="SAM" id="Phobius"/>
    </source>
</evidence>
<dbReference type="PATRIC" id="fig|1365253.3.peg.4203"/>
<dbReference type="AlphaFoldDB" id="A0A166ZBW6"/>
<dbReference type="EMBL" id="AUXT01000197">
    <property type="protein sequence ID" value="KZN44151.1"/>
    <property type="molecule type" value="Genomic_DNA"/>
</dbReference>
<reference evidence="2" key="1">
    <citation type="submission" date="2013-07" db="EMBL/GenBank/DDBJ databases">
        <title>Comparative Genomic and Metabolomic Analysis of Twelve Strains of Pseudoalteromonas luteoviolacea.</title>
        <authorList>
            <person name="Vynne N.G."/>
            <person name="Mansson M."/>
            <person name="Gram L."/>
        </authorList>
    </citation>
    <scope>NUCLEOTIDE SEQUENCE [LARGE SCALE GENOMIC DNA]</scope>
    <source>
        <strain evidence="2">NCIMB 1942</strain>
    </source>
</reference>
<keyword evidence="1" id="KW-0812">Transmembrane</keyword>
<protein>
    <submittedName>
        <fullName evidence="2">Uncharacterized protein</fullName>
    </submittedName>
</protein>
<proteinExistence type="predicted"/>
<name>A0A166ZBW6_9GAMM</name>
<feature type="transmembrane region" description="Helical" evidence="1">
    <location>
        <begin position="79"/>
        <end position="96"/>
    </location>
</feature>